<proteinExistence type="predicted"/>
<evidence type="ECO:0000313" key="2">
    <source>
        <dbReference type="Proteomes" id="UP000176581"/>
    </source>
</evidence>
<protein>
    <submittedName>
        <fullName evidence="1">Uncharacterized protein</fullName>
    </submittedName>
</protein>
<dbReference type="EMBL" id="MGJV01000018">
    <property type="protein sequence ID" value="OGN14956.1"/>
    <property type="molecule type" value="Genomic_DNA"/>
</dbReference>
<organism evidence="1 2">
    <name type="scientific">Candidatus Yanofskybacteria bacterium RIFCSPHIGHO2_02_FULL_43_22</name>
    <dbReference type="NCBI Taxonomy" id="1802681"/>
    <lineage>
        <taxon>Bacteria</taxon>
        <taxon>Candidatus Yanofskyibacteriota</taxon>
    </lineage>
</organism>
<name>A0A1F8FR97_9BACT</name>
<evidence type="ECO:0000313" key="1">
    <source>
        <dbReference type="EMBL" id="OGN14956.1"/>
    </source>
</evidence>
<dbReference type="AlphaFoldDB" id="A0A1F8FR97"/>
<gene>
    <name evidence="1" type="ORF">A3J47_00910</name>
</gene>
<dbReference type="Proteomes" id="UP000176581">
    <property type="component" value="Unassembled WGS sequence"/>
</dbReference>
<reference evidence="1 2" key="1">
    <citation type="journal article" date="2016" name="Nat. Commun.">
        <title>Thousands of microbial genomes shed light on interconnected biogeochemical processes in an aquifer system.</title>
        <authorList>
            <person name="Anantharaman K."/>
            <person name="Brown C.T."/>
            <person name="Hug L.A."/>
            <person name="Sharon I."/>
            <person name="Castelle C.J."/>
            <person name="Probst A.J."/>
            <person name="Thomas B.C."/>
            <person name="Singh A."/>
            <person name="Wilkins M.J."/>
            <person name="Karaoz U."/>
            <person name="Brodie E.L."/>
            <person name="Williams K.H."/>
            <person name="Hubbard S.S."/>
            <person name="Banfield J.F."/>
        </authorList>
    </citation>
    <scope>NUCLEOTIDE SEQUENCE [LARGE SCALE GENOMIC DNA]</scope>
</reference>
<accession>A0A1F8FR97</accession>
<comment type="caution">
    <text evidence="1">The sequence shown here is derived from an EMBL/GenBank/DDBJ whole genome shotgun (WGS) entry which is preliminary data.</text>
</comment>
<sequence length="169" mass="19310">MDLLNQMKGLEIKDTNIPKFTMPYWPQGVLISGYLGRRNYNVPSLQNSGLLSWNKGKHKISFLVDVKGAIRFDFHGSFKTLRDFPVFDRELCHGEYGSTYHKPVYWACSDHDKNTSRLGALILFDQFKSEILMKVLAEFKNSSHNDIASVINKAFDPFVPFATADLLSE</sequence>